<dbReference type="FunFam" id="3.90.400.10:FF:000002">
    <property type="entry name" value="Sucrose isomerase"/>
    <property type="match status" value="1"/>
</dbReference>
<comment type="caution">
    <text evidence="5">The sequence shown here is derived from an EMBL/GenBank/DDBJ whole genome shotgun (WGS) entry which is preliminary data.</text>
</comment>
<dbReference type="InterPro" id="IPR045857">
    <property type="entry name" value="O16G_dom_2"/>
</dbReference>
<dbReference type="InterPro" id="IPR017853">
    <property type="entry name" value="GH"/>
</dbReference>
<keyword evidence="6" id="KW-1185">Reference proteome</keyword>
<dbReference type="Gene3D" id="2.60.40.1180">
    <property type="entry name" value="Golgi alpha-mannosidase II"/>
    <property type="match status" value="1"/>
</dbReference>
<evidence type="ECO:0000313" key="6">
    <source>
        <dbReference type="Proteomes" id="UP000310506"/>
    </source>
</evidence>
<accession>A0A4S3B4T2</accession>
<dbReference type="Pfam" id="PF00128">
    <property type="entry name" value="Alpha-amylase"/>
    <property type="match status" value="1"/>
</dbReference>
<dbReference type="OrthoDB" id="9805159at2"/>
<keyword evidence="3" id="KW-0326">Glycosidase</keyword>
<feature type="domain" description="Glycosyl hydrolase family 13 catalytic" evidence="4">
    <location>
        <begin position="13"/>
        <end position="424"/>
    </location>
</feature>
<evidence type="ECO:0000256" key="3">
    <source>
        <dbReference type="ARBA" id="ARBA00023295"/>
    </source>
</evidence>
<dbReference type="PANTHER" id="PTHR10357:SF179">
    <property type="entry name" value="NEUTRAL AND BASIC AMINO ACID TRANSPORT PROTEIN RBAT"/>
    <property type="match status" value="1"/>
</dbReference>
<organism evidence="5 6">
    <name type="scientific">Vagococcus silagei</name>
    <dbReference type="NCBI Taxonomy" id="2508885"/>
    <lineage>
        <taxon>Bacteria</taxon>
        <taxon>Bacillati</taxon>
        <taxon>Bacillota</taxon>
        <taxon>Bacilli</taxon>
        <taxon>Lactobacillales</taxon>
        <taxon>Enterococcaceae</taxon>
        <taxon>Vagococcus</taxon>
    </lineage>
</organism>
<dbReference type="EMBL" id="SDGV01000024">
    <property type="protein sequence ID" value="THB60426.1"/>
    <property type="molecule type" value="Genomic_DNA"/>
</dbReference>
<proteinExistence type="inferred from homology"/>
<dbReference type="SUPFAM" id="SSF51011">
    <property type="entry name" value="Glycosyl hydrolase domain"/>
    <property type="match status" value="1"/>
</dbReference>
<dbReference type="CDD" id="cd11333">
    <property type="entry name" value="AmyAc_SI_OligoGlu_DGase"/>
    <property type="match status" value="1"/>
</dbReference>
<dbReference type="InterPro" id="IPR006047">
    <property type="entry name" value="GH13_cat_dom"/>
</dbReference>
<dbReference type="AlphaFoldDB" id="A0A4S3B4T2"/>
<dbReference type="RefSeq" id="WP_136137648.1">
    <property type="nucleotide sequence ID" value="NZ_SDGV01000024.1"/>
</dbReference>
<dbReference type="Gene3D" id="3.90.400.10">
    <property type="entry name" value="Oligo-1,6-glucosidase, Domain 2"/>
    <property type="match status" value="1"/>
</dbReference>
<dbReference type="SUPFAM" id="SSF51445">
    <property type="entry name" value="(Trans)glycosidases"/>
    <property type="match status" value="1"/>
</dbReference>
<sequence>MQDLWWDNSVVYQIYPKSFKDTNHDGIGDIRGIIDSLDYIQSIGVNTLWLNPIFISPQIDNGYDVSNYYAIDPIFGSLDDVEELIEEAHKRNIKILFDLVLNHTSSQHPWFKEAIKGPDNLYRDYYLFEPAKEDGSAPNNWGSFFGGSVWEKDPKYEEYYFHLFDKEMPDLNWKNREVRRAMLDIALFWLDKGIDGFRLDAFIHMAKADFSLNVANIPEGEISLAEPYYANLPEVVTYLSEFISELKKVKPDLLVIGEAASATPELAKTYIGDDLCQTVISFDHFPERRVEVNELVPEELLHRQLDFRVFKHKMIDWQTTLDEDELPSLYWNNHDMPRVVSRFGNDTTYRKESSKSLACAMYLLRGIPVILYGEEIGMKNLRIDNIETFSEPKAMGYYVQLLENGISREEALERLTNINKEASRGSMQWNGQENGGFSTTTPWMGVNVETEFSVETESADDSSVLAFYQELLSLKKTPLFTKGTVTFVESHDDTISYYREYKDQEAFIICNLTDNRIELDQTFFDDSNWNQILGSQENWNGKELAPYDYYCFVK</sequence>
<dbReference type="PANTHER" id="PTHR10357">
    <property type="entry name" value="ALPHA-AMYLASE FAMILY MEMBER"/>
    <property type="match status" value="1"/>
</dbReference>
<dbReference type="GO" id="GO:0009313">
    <property type="term" value="P:oligosaccharide catabolic process"/>
    <property type="evidence" value="ECO:0007669"/>
    <property type="project" value="TreeGrafter"/>
</dbReference>
<dbReference type="Gene3D" id="3.20.20.80">
    <property type="entry name" value="Glycosidases"/>
    <property type="match status" value="1"/>
</dbReference>
<name>A0A4S3B4T2_9ENTE</name>
<evidence type="ECO:0000256" key="1">
    <source>
        <dbReference type="ARBA" id="ARBA00008061"/>
    </source>
</evidence>
<comment type="similarity">
    <text evidence="1">Belongs to the glycosyl hydrolase 13 family.</text>
</comment>
<dbReference type="SMART" id="SM00642">
    <property type="entry name" value="Aamy"/>
    <property type="match status" value="1"/>
</dbReference>
<keyword evidence="2" id="KW-0378">Hydrolase</keyword>
<evidence type="ECO:0000256" key="2">
    <source>
        <dbReference type="ARBA" id="ARBA00022801"/>
    </source>
</evidence>
<reference evidence="5 6" key="1">
    <citation type="submission" date="2019-01" db="EMBL/GenBank/DDBJ databases">
        <title>Vagococcus silagei sp. nov. isolated from brewer's grain.</title>
        <authorList>
            <person name="Guu J.-R."/>
        </authorList>
    </citation>
    <scope>NUCLEOTIDE SEQUENCE [LARGE SCALE GENOMIC DNA]</scope>
    <source>
        <strain evidence="5 6">2B-2</strain>
    </source>
</reference>
<dbReference type="Proteomes" id="UP000310506">
    <property type="component" value="Unassembled WGS sequence"/>
</dbReference>
<evidence type="ECO:0000313" key="5">
    <source>
        <dbReference type="EMBL" id="THB60426.1"/>
    </source>
</evidence>
<dbReference type="InterPro" id="IPR013780">
    <property type="entry name" value="Glyco_hydro_b"/>
</dbReference>
<dbReference type="GO" id="GO:0004556">
    <property type="term" value="F:alpha-amylase activity"/>
    <property type="evidence" value="ECO:0007669"/>
    <property type="project" value="TreeGrafter"/>
</dbReference>
<gene>
    <name evidence="5" type="ORF">ESZ54_10680</name>
</gene>
<evidence type="ECO:0000259" key="4">
    <source>
        <dbReference type="SMART" id="SM00642"/>
    </source>
</evidence>
<protein>
    <submittedName>
        <fullName evidence="5">Alpha-glucosidase</fullName>
    </submittedName>
</protein>